<proteinExistence type="predicted"/>
<reference evidence="2" key="2">
    <citation type="journal article" date="2014" name="ISME J.">
        <title>Microbial stratification in low pH oxic and suboxic macroscopic growths along an acid mine drainage.</title>
        <authorList>
            <person name="Mendez-Garcia C."/>
            <person name="Mesa V."/>
            <person name="Sprenger R.R."/>
            <person name="Richter M."/>
            <person name="Diez M.S."/>
            <person name="Solano J."/>
            <person name="Bargiela R."/>
            <person name="Golyshina O.V."/>
            <person name="Manteca A."/>
            <person name="Ramos J.L."/>
            <person name="Gallego J.R."/>
            <person name="Llorente I."/>
            <person name="Martins Dos Santos V.A."/>
            <person name="Jensen O.N."/>
            <person name="Pelaez A.I."/>
            <person name="Sanchez J."/>
            <person name="Ferrer M."/>
        </authorList>
    </citation>
    <scope>NUCLEOTIDE SEQUENCE</scope>
</reference>
<evidence type="ECO:0000313" key="2">
    <source>
        <dbReference type="EMBL" id="EQD28722.1"/>
    </source>
</evidence>
<keyword evidence="1" id="KW-1133">Transmembrane helix</keyword>
<keyword evidence="1" id="KW-0812">Transmembrane</keyword>
<dbReference type="InterPro" id="IPR036259">
    <property type="entry name" value="MFS_trans_sf"/>
</dbReference>
<feature type="transmembrane region" description="Helical" evidence="1">
    <location>
        <begin position="59"/>
        <end position="77"/>
    </location>
</feature>
<organism evidence="2">
    <name type="scientific">mine drainage metagenome</name>
    <dbReference type="NCBI Taxonomy" id="410659"/>
    <lineage>
        <taxon>unclassified sequences</taxon>
        <taxon>metagenomes</taxon>
        <taxon>ecological metagenomes</taxon>
    </lineage>
</organism>
<evidence type="ECO:0000256" key="1">
    <source>
        <dbReference type="SAM" id="Phobius"/>
    </source>
</evidence>
<feature type="transmembrane region" description="Helical" evidence="1">
    <location>
        <begin position="83"/>
        <end position="105"/>
    </location>
</feature>
<reference evidence="2" key="1">
    <citation type="submission" date="2013-08" db="EMBL/GenBank/DDBJ databases">
        <authorList>
            <person name="Mendez C."/>
            <person name="Richter M."/>
            <person name="Ferrer M."/>
            <person name="Sanchez J."/>
        </authorList>
    </citation>
    <scope>NUCLEOTIDE SEQUENCE</scope>
</reference>
<sequence length="123" mass="13323">GTFVLTVIIGVTTSVWTKNMALFWVLVGLLAIVNSICYLTEDTMKAEVWPTGQRGTLTALARFISIGLYIPAIYLTGSMPVNTYFLFNAGVWFVGLLTAGAWLLWGRETGQGVSIEQASGEIA</sequence>
<dbReference type="SUPFAM" id="SSF103473">
    <property type="entry name" value="MFS general substrate transporter"/>
    <property type="match status" value="1"/>
</dbReference>
<keyword evidence="1" id="KW-0472">Membrane</keyword>
<gene>
    <name evidence="2" type="ORF">B1A_21036</name>
</gene>
<feature type="transmembrane region" description="Helical" evidence="1">
    <location>
        <begin position="20"/>
        <end position="39"/>
    </location>
</feature>
<name>T0YA87_9ZZZZ</name>
<comment type="caution">
    <text evidence="2">The sequence shown here is derived from an EMBL/GenBank/DDBJ whole genome shotgun (WGS) entry which is preliminary data.</text>
</comment>
<protein>
    <submittedName>
        <fullName evidence="2">Major facilitator transporter</fullName>
    </submittedName>
</protein>
<dbReference type="EMBL" id="AUZX01015538">
    <property type="protein sequence ID" value="EQD28722.1"/>
    <property type="molecule type" value="Genomic_DNA"/>
</dbReference>
<accession>T0YA87</accession>
<feature type="non-terminal residue" evidence="2">
    <location>
        <position position="1"/>
    </location>
</feature>
<dbReference type="AlphaFoldDB" id="T0YA87"/>